<proteinExistence type="predicted"/>
<dbReference type="Pfam" id="PF13638">
    <property type="entry name" value="PIN_4"/>
    <property type="match status" value="1"/>
</dbReference>
<gene>
    <name evidence="6" type="ORF">QUG93_03170</name>
</gene>
<evidence type="ECO:0000259" key="5">
    <source>
        <dbReference type="Pfam" id="PF13638"/>
    </source>
</evidence>
<evidence type="ECO:0000256" key="4">
    <source>
        <dbReference type="ARBA" id="ARBA00022842"/>
    </source>
</evidence>
<evidence type="ECO:0000256" key="2">
    <source>
        <dbReference type="ARBA" id="ARBA00022723"/>
    </source>
</evidence>
<dbReference type="EMBL" id="JAUCMN010000002">
    <property type="protein sequence ID" value="MDM7890677.1"/>
    <property type="molecule type" value="Genomic_DNA"/>
</dbReference>
<feature type="domain" description="PIN" evidence="5">
    <location>
        <begin position="62"/>
        <end position="201"/>
    </location>
</feature>
<keyword evidence="7" id="KW-1185">Reference proteome</keyword>
<dbReference type="Proteomes" id="UP001236404">
    <property type="component" value="Unassembled WGS sequence"/>
</dbReference>
<keyword evidence="2" id="KW-0479">Metal-binding</keyword>
<organism evidence="6 7">
    <name type="scientific">Curtobacterium caseinilyticum</name>
    <dbReference type="NCBI Taxonomy" id="3055137"/>
    <lineage>
        <taxon>Bacteria</taxon>
        <taxon>Bacillati</taxon>
        <taxon>Actinomycetota</taxon>
        <taxon>Actinomycetes</taxon>
        <taxon>Micrococcales</taxon>
        <taxon>Microbacteriaceae</taxon>
        <taxon>Curtobacterium</taxon>
    </lineage>
</organism>
<keyword evidence="4" id="KW-0460">Magnesium</keyword>
<accession>A0ABT7TM73</accession>
<comment type="caution">
    <text evidence="6">The sequence shown here is derived from an EMBL/GenBank/DDBJ whole genome shotgun (WGS) entry which is preliminary data.</text>
</comment>
<keyword evidence="3" id="KW-0378">Hydrolase</keyword>
<reference evidence="6 7" key="1">
    <citation type="submission" date="2023-06" db="EMBL/GenBank/DDBJ databases">
        <authorList>
            <person name="Feng G."/>
            <person name="Li J."/>
            <person name="Zhu H."/>
        </authorList>
    </citation>
    <scope>NUCLEOTIDE SEQUENCE [LARGE SCALE GENOMIC DNA]</scope>
    <source>
        <strain evidence="6 7">RHCKG28</strain>
    </source>
</reference>
<sequence length="216" mass="23987">MDSIVRGPRYAMLHEIAPAVQGASLAVLIDSELDELRGRIAHATAEIEDALKYWGHEAVAVLLDTNLLMHAGPRLAGIDWDALLRHPTSNVAFAIPIVAVEELDKLKLNRSSDTRGRAIYALKWLRQLLADSPTPRPFKTQAPGTTLRVWVDDNRRPPLPEPDRDIIDRAQQLAMMTKRTVIASMDQSMILRARAYGVDAVLVTEEDIPARTEGQS</sequence>
<dbReference type="InterPro" id="IPR029060">
    <property type="entry name" value="PIN-like_dom_sf"/>
</dbReference>
<dbReference type="SUPFAM" id="SSF88723">
    <property type="entry name" value="PIN domain-like"/>
    <property type="match status" value="1"/>
</dbReference>
<evidence type="ECO:0000256" key="3">
    <source>
        <dbReference type="ARBA" id="ARBA00022801"/>
    </source>
</evidence>
<evidence type="ECO:0000256" key="1">
    <source>
        <dbReference type="ARBA" id="ARBA00022722"/>
    </source>
</evidence>
<evidence type="ECO:0000313" key="6">
    <source>
        <dbReference type="EMBL" id="MDM7890677.1"/>
    </source>
</evidence>
<dbReference type="Gene3D" id="3.40.50.1010">
    <property type="entry name" value="5'-nuclease"/>
    <property type="match status" value="1"/>
</dbReference>
<name>A0ABT7TM73_9MICO</name>
<dbReference type="InterPro" id="IPR002716">
    <property type="entry name" value="PIN_dom"/>
</dbReference>
<evidence type="ECO:0000313" key="7">
    <source>
        <dbReference type="Proteomes" id="UP001236404"/>
    </source>
</evidence>
<protein>
    <submittedName>
        <fullName evidence="6">PIN domain-containing protein</fullName>
    </submittedName>
</protein>
<keyword evidence="1" id="KW-0540">Nuclease</keyword>